<gene>
    <name evidence="8" type="primary">folB</name>
    <name evidence="8" type="ORF">MQE35_08285</name>
</gene>
<sequence>MGIIKIKNIQVYAYHGCLVEEGKIGSDYRVDVSVKANLQPSAQSDNLKDTVDYVHINRIVKEEMAIRSKLLEHVARRILRRIFDEISIADESTIEVSKINPPIGGNVEMVTIEMTLKREN</sequence>
<evidence type="ECO:0000259" key="7">
    <source>
        <dbReference type="SMART" id="SM00905"/>
    </source>
</evidence>
<name>A0A9E7D3M6_9FLAO</name>
<keyword evidence="9" id="KW-1185">Reference proteome</keyword>
<comment type="catalytic activity">
    <reaction evidence="1 6">
        <text>7,8-dihydroneopterin = 6-hydroxymethyl-7,8-dihydropterin + glycolaldehyde</text>
        <dbReference type="Rhea" id="RHEA:10540"/>
        <dbReference type="ChEBI" id="CHEBI:17001"/>
        <dbReference type="ChEBI" id="CHEBI:17071"/>
        <dbReference type="ChEBI" id="CHEBI:44841"/>
        <dbReference type="EC" id="4.1.2.25"/>
    </reaction>
</comment>
<evidence type="ECO:0000256" key="4">
    <source>
        <dbReference type="ARBA" id="ARBA00022909"/>
    </source>
</evidence>
<dbReference type="AlphaFoldDB" id="A0A9E7D3M6"/>
<protein>
    <recommendedName>
        <fullName evidence="6">7,8-dihydroneopterin aldolase</fullName>
        <ecNumber evidence="6">4.1.2.25</ecNumber>
    </recommendedName>
</protein>
<evidence type="ECO:0000256" key="6">
    <source>
        <dbReference type="RuleBase" id="RU362079"/>
    </source>
</evidence>
<dbReference type="NCBIfam" id="TIGR00525">
    <property type="entry name" value="folB"/>
    <property type="match status" value="1"/>
</dbReference>
<dbReference type="KEGG" id="fbm:MQE35_08285"/>
<dbReference type="InterPro" id="IPR043133">
    <property type="entry name" value="GTP-CH-I_C/QueF"/>
</dbReference>
<evidence type="ECO:0000256" key="3">
    <source>
        <dbReference type="ARBA" id="ARBA00005708"/>
    </source>
</evidence>
<dbReference type="InterPro" id="IPR006157">
    <property type="entry name" value="FolB_dom"/>
</dbReference>
<dbReference type="GO" id="GO:0046654">
    <property type="term" value="P:tetrahydrofolate biosynthetic process"/>
    <property type="evidence" value="ECO:0007669"/>
    <property type="project" value="UniProtKB-UniRule"/>
</dbReference>
<keyword evidence="5 6" id="KW-0456">Lyase</keyword>
<evidence type="ECO:0000256" key="2">
    <source>
        <dbReference type="ARBA" id="ARBA00005013"/>
    </source>
</evidence>
<dbReference type="SUPFAM" id="SSF55620">
    <property type="entry name" value="Tetrahydrobiopterin biosynthesis enzymes-like"/>
    <property type="match status" value="1"/>
</dbReference>
<evidence type="ECO:0000256" key="5">
    <source>
        <dbReference type="ARBA" id="ARBA00023239"/>
    </source>
</evidence>
<evidence type="ECO:0000313" key="8">
    <source>
        <dbReference type="EMBL" id="UOB19478.1"/>
    </source>
</evidence>
<dbReference type="Proteomes" id="UP000831290">
    <property type="component" value="Chromosome"/>
</dbReference>
<dbReference type="GO" id="GO:0004150">
    <property type="term" value="F:dihydroneopterin aldolase activity"/>
    <property type="evidence" value="ECO:0007669"/>
    <property type="project" value="UniProtKB-UniRule"/>
</dbReference>
<comment type="pathway">
    <text evidence="2 6">Cofactor biosynthesis; tetrahydrofolate biosynthesis; 2-amino-4-hydroxy-6-hydroxymethyl-7,8-dihydropteridine diphosphate from 7,8-dihydroneopterin triphosphate: step 3/4.</text>
</comment>
<dbReference type="InterPro" id="IPR006156">
    <property type="entry name" value="Dihydroneopterin_aldolase"/>
</dbReference>
<dbReference type="EMBL" id="CP094358">
    <property type="protein sequence ID" value="UOB19478.1"/>
    <property type="molecule type" value="Genomic_DNA"/>
</dbReference>
<dbReference type="PANTHER" id="PTHR42844:SF1">
    <property type="entry name" value="DIHYDRONEOPTERIN ALDOLASE 1-RELATED"/>
    <property type="match status" value="1"/>
</dbReference>
<dbReference type="NCBIfam" id="TIGR00526">
    <property type="entry name" value="folB_dom"/>
    <property type="match status" value="1"/>
</dbReference>
<keyword evidence="4 6" id="KW-0289">Folate biosynthesis</keyword>
<comment type="function">
    <text evidence="6">Catalyzes the conversion of 7,8-dihydroneopterin to 6-hydroxymethyl-7,8-dihydropterin.</text>
</comment>
<evidence type="ECO:0000313" key="9">
    <source>
        <dbReference type="Proteomes" id="UP000831290"/>
    </source>
</evidence>
<proteinExistence type="inferred from homology"/>
<dbReference type="GO" id="GO:0005737">
    <property type="term" value="C:cytoplasm"/>
    <property type="evidence" value="ECO:0007669"/>
    <property type="project" value="TreeGrafter"/>
</dbReference>
<evidence type="ECO:0000256" key="1">
    <source>
        <dbReference type="ARBA" id="ARBA00001353"/>
    </source>
</evidence>
<accession>A0A9E7D3M6</accession>
<dbReference type="Pfam" id="PF02152">
    <property type="entry name" value="FolB"/>
    <property type="match status" value="1"/>
</dbReference>
<dbReference type="SMART" id="SM00905">
    <property type="entry name" value="FolB"/>
    <property type="match status" value="1"/>
</dbReference>
<reference evidence="8" key="1">
    <citation type="submission" date="2022-03" db="EMBL/GenBank/DDBJ databases">
        <title>Description of Abyssus ytuae gen. nov., sp. nov., a novel member of the family Flavobacteriaceae isolated from the sediment of Mariana Trench.</title>
        <authorList>
            <person name="Zhang J."/>
            <person name="Xu X."/>
        </authorList>
    </citation>
    <scope>NUCLEOTIDE SEQUENCE</scope>
    <source>
        <strain evidence="8">MT3330</strain>
    </source>
</reference>
<dbReference type="EC" id="4.1.2.25" evidence="6"/>
<dbReference type="PANTHER" id="PTHR42844">
    <property type="entry name" value="DIHYDRONEOPTERIN ALDOLASE 1-RELATED"/>
    <property type="match status" value="1"/>
</dbReference>
<comment type="similarity">
    <text evidence="3 6">Belongs to the DHNA family.</text>
</comment>
<dbReference type="GO" id="GO:0046656">
    <property type="term" value="P:folic acid biosynthetic process"/>
    <property type="evidence" value="ECO:0007669"/>
    <property type="project" value="UniProtKB-UniRule"/>
</dbReference>
<feature type="domain" description="Dihydroneopterin aldolase/epimerase" evidence="7">
    <location>
        <begin position="4"/>
        <end position="116"/>
    </location>
</feature>
<dbReference type="Gene3D" id="3.30.1130.10">
    <property type="match status" value="1"/>
</dbReference>
<dbReference type="RefSeq" id="WP_255846095.1">
    <property type="nucleotide sequence ID" value="NZ_CP094358.1"/>
</dbReference>
<organism evidence="8 9">
    <name type="scientific">Abyssalbus ytuae</name>
    <dbReference type="NCBI Taxonomy" id="2926907"/>
    <lineage>
        <taxon>Bacteria</taxon>
        <taxon>Pseudomonadati</taxon>
        <taxon>Bacteroidota</taxon>
        <taxon>Flavobacteriia</taxon>
        <taxon>Flavobacteriales</taxon>
        <taxon>Flavobacteriaceae</taxon>
        <taxon>Abyssalbus</taxon>
    </lineage>
</organism>